<dbReference type="RefSeq" id="WP_058530006.1">
    <property type="nucleotide sequence ID" value="NZ_CAAAHZ010000011.1"/>
</dbReference>
<keyword evidence="1" id="KW-0812">Transmembrane</keyword>
<organism evidence="2 3">
    <name type="scientific">Legionella londiniensis</name>
    <dbReference type="NCBI Taxonomy" id="45068"/>
    <lineage>
        <taxon>Bacteria</taxon>
        <taxon>Pseudomonadati</taxon>
        <taxon>Pseudomonadota</taxon>
        <taxon>Gammaproteobacteria</taxon>
        <taxon>Legionellales</taxon>
        <taxon>Legionellaceae</taxon>
        <taxon>Legionella</taxon>
    </lineage>
</organism>
<sequence>MKRQQGFLSLATVVVIVIFAILSATLVSMFIRASAYTVNLSAIPKASALAESGLEQGRANLTEPALADRQTCAGLANLTSLPTGNFTVSPAVGINPRYAFATLSTAIASSGTPASITVTDGSVFVTGGGRVLIGREVFQYQRVNGNILTGISRAEDGSTSASHPEGALVSQYQCNMASIGNAPANNPQATREYQQGMQQPAVFAAGSGGTILRWNSPTNENAWESMSPGAYEFNAISMINYHEGWAVADTQARVARLQGNAWTLFQPSFSGNRDLYGVDAPSESEAWAVGSRQGNEFTIVRWVRDGSNSIANWCLLPCSGKTVSTSGTGSQQRDLFGIKTLDYNNDGFADIGWAVGGRDGTGSGNRGIIMVYDGAQWASSSLPPAANRIGRIYGVDAVANGNNPPVDVYFVSRSTQNNTQGKLFRWRNGSWSVVTTSAPMHSVSVIDTNNDGLADFGMAVGDNGVVYSFDVNFAVSGPISISGQDLRGVDVISTTNAWIVGNGGVRFHYDGSSFVLTGSGGSNLNGVSGVAARQSPVSSWQDVFN</sequence>
<keyword evidence="1" id="KW-0472">Membrane</keyword>
<dbReference type="InterPro" id="IPR028994">
    <property type="entry name" value="Integrin_alpha_N"/>
</dbReference>
<accession>A0A0W0VIC8</accession>
<proteinExistence type="predicted"/>
<dbReference type="AlphaFoldDB" id="A0A0W0VIC8"/>
<dbReference type="PATRIC" id="fig|45068.5.peg.2229"/>
<dbReference type="Proteomes" id="UP000054997">
    <property type="component" value="Unassembled WGS sequence"/>
</dbReference>
<reference evidence="2 3" key="1">
    <citation type="submission" date="2015-11" db="EMBL/GenBank/DDBJ databases">
        <title>Genomic analysis of 38 Legionella species identifies large and diverse effector repertoires.</title>
        <authorList>
            <person name="Burstein D."/>
            <person name="Amaro F."/>
            <person name="Zusman T."/>
            <person name="Lifshitz Z."/>
            <person name="Cohen O."/>
            <person name="Gilbert J.A."/>
            <person name="Pupko T."/>
            <person name="Shuman H.A."/>
            <person name="Segal G."/>
        </authorList>
    </citation>
    <scope>NUCLEOTIDE SEQUENCE [LARGE SCALE GENOMIC DNA]</scope>
    <source>
        <strain evidence="2 3">ATCC 49505</strain>
    </source>
</reference>
<feature type="transmembrane region" description="Helical" evidence="1">
    <location>
        <begin position="7"/>
        <end position="31"/>
    </location>
</feature>
<keyword evidence="1" id="KW-1133">Transmembrane helix</keyword>
<evidence type="ECO:0000313" key="2">
    <source>
        <dbReference type="EMBL" id="KTD19874.1"/>
    </source>
</evidence>
<dbReference type="EMBL" id="LNYK01000033">
    <property type="protein sequence ID" value="KTD19874.1"/>
    <property type="molecule type" value="Genomic_DNA"/>
</dbReference>
<gene>
    <name evidence="2" type="ORF">Llon_2046</name>
</gene>
<evidence type="ECO:0000313" key="3">
    <source>
        <dbReference type="Proteomes" id="UP000054997"/>
    </source>
</evidence>
<evidence type="ECO:0000256" key="1">
    <source>
        <dbReference type="SAM" id="Phobius"/>
    </source>
</evidence>
<keyword evidence="3" id="KW-1185">Reference proteome</keyword>
<comment type="caution">
    <text evidence="2">The sequence shown here is derived from an EMBL/GenBank/DDBJ whole genome shotgun (WGS) entry which is preliminary data.</text>
</comment>
<dbReference type="SUPFAM" id="SSF69318">
    <property type="entry name" value="Integrin alpha N-terminal domain"/>
    <property type="match status" value="1"/>
</dbReference>
<dbReference type="OrthoDB" id="5632746at2"/>
<name>A0A0W0VIC8_9GAMM</name>
<protein>
    <submittedName>
        <fullName evidence="2">Uncharacterized protein</fullName>
    </submittedName>
</protein>
<dbReference type="STRING" id="45068.Llon_2046"/>